<dbReference type="InterPro" id="IPR000600">
    <property type="entry name" value="ROK"/>
</dbReference>
<dbReference type="PANTHER" id="PTHR18964">
    <property type="entry name" value="ROK (REPRESSOR, ORF, KINASE) FAMILY"/>
    <property type="match status" value="1"/>
</dbReference>
<evidence type="ECO:0000256" key="1">
    <source>
        <dbReference type="ARBA" id="ARBA00006479"/>
    </source>
</evidence>
<dbReference type="Gene3D" id="3.30.420.40">
    <property type="match status" value="2"/>
</dbReference>
<protein>
    <recommendedName>
        <fullName evidence="5">Polyphosphate glucokinase</fullName>
    </recommendedName>
</protein>
<sequence length="181" mass="19547">MTHGVVRSAANIDKRWIDFDAKQLFEERLGRTVHVVNDADAAGLAEVRYGAAKGKDGFVILTTLGTGIGVALIYNGVLIPNAELGHLELDCHDAESRASSGAREAEDLSYEDWAVRLQHYYSHLENLLWPDLFVVGGGISKKSKKFLPLLDLRTPIIPAALLNTAGIVGAAVLAAEDATQR</sequence>
<keyword evidence="2" id="KW-0472">Membrane</keyword>
<evidence type="ECO:0000256" key="2">
    <source>
        <dbReference type="SAM" id="Phobius"/>
    </source>
</evidence>
<proteinExistence type="inferred from homology"/>
<dbReference type="PANTHER" id="PTHR18964:SF146">
    <property type="entry name" value="POLYPHOSPHATE GLUCOKINASE"/>
    <property type="match status" value="1"/>
</dbReference>
<accession>A0ABQ6HQM3</accession>
<keyword evidence="2" id="KW-1133">Transmembrane helix</keyword>
<evidence type="ECO:0008006" key="5">
    <source>
        <dbReference type="Google" id="ProtNLM"/>
    </source>
</evidence>
<evidence type="ECO:0000313" key="3">
    <source>
        <dbReference type="EMBL" id="GMA19979.1"/>
    </source>
</evidence>
<dbReference type="SUPFAM" id="SSF53067">
    <property type="entry name" value="Actin-like ATPase domain"/>
    <property type="match status" value="2"/>
</dbReference>
<organism evidence="3 4">
    <name type="scientific">Arsenicicoccus piscis</name>
    <dbReference type="NCBI Taxonomy" id="673954"/>
    <lineage>
        <taxon>Bacteria</taxon>
        <taxon>Bacillati</taxon>
        <taxon>Actinomycetota</taxon>
        <taxon>Actinomycetes</taxon>
        <taxon>Micrococcales</taxon>
        <taxon>Intrasporangiaceae</taxon>
        <taxon>Arsenicicoccus</taxon>
    </lineage>
</organism>
<reference evidence="4" key="1">
    <citation type="journal article" date="2019" name="Int. J. Syst. Evol. Microbiol.">
        <title>The Global Catalogue of Microorganisms (GCM) 10K type strain sequencing project: providing services to taxonomists for standard genome sequencing and annotation.</title>
        <authorList>
            <consortium name="The Broad Institute Genomics Platform"/>
            <consortium name="The Broad Institute Genome Sequencing Center for Infectious Disease"/>
            <person name="Wu L."/>
            <person name="Ma J."/>
        </authorList>
    </citation>
    <scope>NUCLEOTIDE SEQUENCE [LARGE SCALE GENOMIC DNA]</scope>
    <source>
        <strain evidence="4">NBRC 105830</strain>
    </source>
</reference>
<keyword evidence="2" id="KW-0812">Transmembrane</keyword>
<feature type="transmembrane region" description="Helical" evidence="2">
    <location>
        <begin position="156"/>
        <end position="175"/>
    </location>
</feature>
<dbReference type="Pfam" id="PF00480">
    <property type="entry name" value="ROK"/>
    <property type="match status" value="1"/>
</dbReference>
<dbReference type="NCBIfam" id="NF045942">
    <property type="entry name" value="PolPhglucPhase"/>
    <property type="match status" value="1"/>
</dbReference>
<gene>
    <name evidence="3" type="ORF">GCM10025862_20000</name>
</gene>
<feature type="transmembrane region" description="Helical" evidence="2">
    <location>
        <begin position="58"/>
        <end position="79"/>
    </location>
</feature>
<dbReference type="InterPro" id="IPR043129">
    <property type="entry name" value="ATPase_NBD"/>
</dbReference>
<dbReference type="EMBL" id="BSUJ01000001">
    <property type="protein sequence ID" value="GMA19979.1"/>
    <property type="molecule type" value="Genomic_DNA"/>
</dbReference>
<evidence type="ECO:0000313" key="4">
    <source>
        <dbReference type="Proteomes" id="UP001157109"/>
    </source>
</evidence>
<keyword evidence="4" id="KW-1185">Reference proteome</keyword>
<dbReference type="Proteomes" id="UP001157109">
    <property type="component" value="Unassembled WGS sequence"/>
</dbReference>
<comment type="caution">
    <text evidence="3">The sequence shown here is derived from an EMBL/GenBank/DDBJ whole genome shotgun (WGS) entry which is preliminary data.</text>
</comment>
<name>A0ABQ6HQM3_9MICO</name>
<comment type="similarity">
    <text evidence="1">Belongs to the ROK (NagC/XylR) family.</text>
</comment>
<dbReference type="CDD" id="cd24058">
    <property type="entry name" value="ASKHA_NBD_ROK_PPGK"/>
    <property type="match status" value="1"/>
</dbReference>